<keyword evidence="2" id="KW-1185">Reference proteome</keyword>
<dbReference type="GO" id="GO:0005634">
    <property type="term" value="C:nucleus"/>
    <property type="evidence" value="ECO:0007669"/>
    <property type="project" value="TreeGrafter"/>
</dbReference>
<evidence type="ECO:0000313" key="2">
    <source>
        <dbReference type="Proteomes" id="UP000746747"/>
    </source>
</evidence>
<dbReference type="GO" id="GO:0003729">
    <property type="term" value="F:mRNA binding"/>
    <property type="evidence" value="ECO:0007669"/>
    <property type="project" value="TreeGrafter"/>
</dbReference>
<dbReference type="Proteomes" id="UP000746747">
    <property type="component" value="Unassembled WGS sequence"/>
</dbReference>
<dbReference type="PANTHER" id="PTHR11208">
    <property type="entry name" value="RNA-BINDING PROTEIN RELATED"/>
    <property type="match status" value="1"/>
</dbReference>
<name>A0A8J2MPS2_9BILA</name>
<dbReference type="AlphaFoldDB" id="A0A8J2MPS2"/>
<organism evidence="1 2">
    <name type="scientific">Cercopithifilaria johnstoni</name>
    <dbReference type="NCBI Taxonomy" id="2874296"/>
    <lineage>
        <taxon>Eukaryota</taxon>
        <taxon>Metazoa</taxon>
        <taxon>Ecdysozoa</taxon>
        <taxon>Nematoda</taxon>
        <taxon>Chromadorea</taxon>
        <taxon>Rhabditida</taxon>
        <taxon>Spirurina</taxon>
        <taxon>Spiruromorpha</taxon>
        <taxon>Filarioidea</taxon>
        <taxon>Onchocercidae</taxon>
        <taxon>Cercopithifilaria</taxon>
    </lineage>
</organism>
<gene>
    <name evidence="1" type="ORF">CJOHNSTONI_LOCUS5956</name>
</gene>
<dbReference type="OrthoDB" id="5837719at2759"/>
<dbReference type="PANTHER" id="PTHR11208:SF147">
    <property type="entry name" value="RNA-BINDING PROTEIN ASD-2"/>
    <property type="match status" value="1"/>
</dbReference>
<proteinExistence type="predicted"/>
<sequence>MDSFWLVEDSSDEDIREIDCFSNNCFYRLLNRPKSSEQTDAAQYLDELIMELQELNEIETEYPRLLLHVHILLTAELNRVWNLLCNKQFDEQMNSFENEWQSQTLEEANVMLQEKIELSEEQSADYLRKTKDLHCALLKRLENETNCQILIRGKGSLLDHRLESRLKNYAGWEHLSEPLHLLVRANDSTVTLCTMKLTSGVRHVKQYLMRKQSIDGNQMKEE</sequence>
<accession>A0A8J2MPS2</accession>
<dbReference type="GO" id="GO:0048024">
    <property type="term" value="P:regulation of mRNA splicing, via spliceosome"/>
    <property type="evidence" value="ECO:0007669"/>
    <property type="project" value="TreeGrafter"/>
</dbReference>
<protein>
    <submittedName>
        <fullName evidence="1">Uncharacterized protein</fullName>
    </submittedName>
</protein>
<dbReference type="InterPro" id="IPR036612">
    <property type="entry name" value="KH_dom_type_1_sf"/>
</dbReference>
<reference evidence="1" key="1">
    <citation type="submission" date="2021-09" db="EMBL/GenBank/DDBJ databases">
        <authorList>
            <consortium name="Pathogen Informatics"/>
        </authorList>
    </citation>
    <scope>NUCLEOTIDE SEQUENCE</scope>
</reference>
<evidence type="ECO:0000313" key="1">
    <source>
        <dbReference type="EMBL" id="CAG9535991.1"/>
    </source>
</evidence>
<comment type="caution">
    <text evidence="1">The sequence shown here is derived from an EMBL/GenBank/DDBJ whole genome shotgun (WGS) entry which is preliminary data.</text>
</comment>
<dbReference type="Gene3D" id="3.30.1370.10">
    <property type="entry name" value="K Homology domain, type 1"/>
    <property type="match status" value="1"/>
</dbReference>
<dbReference type="InterPro" id="IPR045071">
    <property type="entry name" value="BBP-like"/>
</dbReference>
<dbReference type="EMBL" id="CAKAEH010001418">
    <property type="protein sequence ID" value="CAG9535991.1"/>
    <property type="molecule type" value="Genomic_DNA"/>
</dbReference>
<dbReference type="SUPFAM" id="SSF54791">
    <property type="entry name" value="Eukaryotic type KH-domain (KH-domain type I)"/>
    <property type="match status" value="1"/>
</dbReference>